<dbReference type="Proteomes" id="UP000814243">
    <property type="component" value="Unassembled WGS sequence"/>
</dbReference>
<keyword evidence="5" id="KW-0413">Isomerase</keyword>
<accession>A0A922MWK8</accession>
<dbReference type="PROSITE" id="PS00545">
    <property type="entry name" value="ALDOSE_1_EPIMERASE"/>
    <property type="match status" value="1"/>
</dbReference>
<evidence type="ECO:0000313" key="9">
    <source>
        <dbReference type="EMBL" id="KAH9643822.1"/>
    </source>
</evidence>
<dbReference type="CDD" id="cd09019">
    <property type="entry name" value="galactose_mutarotase_like"/>
    <property type="match status" value="1"/>
</dbReference>
<name>A0A922MWK8_SPOEX</name>
<dbReference type="InterPro" id="IPR011013">
    <property type="entry name" value="Gal_mutarotase_sf_dom"/>
</dbReference>
<dbReference type="EMBL" id="JACEFF010000112">
    <property type="protein sequence ID" value="KAH9643822.1"/>
    <property type="molecule type" value="Genomic_DNA"/>
</dbReference>
<dbReference type="InterPro" id="IPR008183">
    <property type="entry name" value="Aldose_1/G6P_1-epimerase"/>
</dbReference>
<evidence type="ECO:0000256" key="6">
    <source>
        <dbReference type="ARBA" id="ARBA00023277"/>
    </source>
</evidence>
<dbReference type="GO" id="GO:0006006">
    <property type="term" value="P:glucose metabolic process"/>
    <property type="evidence" value="ECO:0007669"/>
    <property type="project" value="TreeGrafter"/>
</dbReference>
<evidence type="ECO:0000256" key="7">
    <source>
        <dbReference type="ARBA" id="ARBA00032729"/>
    </source>
</evidence>
<dbReference type="PANTHER" id="PTHR10091:SF0">
    <property type="entry name" value="GALACTOSE MUTAROTASE"/>
    <property type="match status" value="1"/>
</dbReference>
<evidence type="ECO:0000256" key="5">
    <source>
        <dbReference type="ARBA" id="ARBA00023235"/>
    </source>
</evidence>
<dbReference type="GO" id="GO:0004034">
    <property type="term" value="F:aldose 1-epimerase activity"/>
    <property type="evidence" value="ECO:0007669"/>
    <property type="project" value="UniProtKB-EC"/>
</dbReference>
<sequence length="237" mass="26451">MLTIETEDFGVYKGKTVKKITWRTSGGAEVSVISYGAIVQALKVPDKFGVKKDIVLGFDDLESYVKRNTPYLGATIGRCANRIGKASFEIDGKTYNVAQNIGKDHLHGGIVGFDKVVWETTLLGNKVVFTYYSKDLEEGYPGDLITSVTYEVTDDNKLKVEFKATTTKKTVVNLTNHSYFNLAGLPKRIPTPSQLVHLKWLRIHHSTSRCPRSWVMPCQQGRIYLTTTIASLATVLR</sequence>
<comment type="similarity">
    <text evidence="3">Belongs to the aldose epimerase family.</text>
</comment>
<comment type="caution">
    <text evidence="9">The sequence shown here is derived from an EMBL/GenBank/DDBJ whole genome shotgun (WGS) entry which is preliminary data.</text>
</comment>
<dbReference type="InterPro" id="IPR014718">
    <property type="entry name" value="GH-type_carb-bd"/>
</dbReference>
<dbReference type="GO" id="GO:0030246">
    <property type="term" value="F:carbohydrate binding"/>
    <property type="evidence" value="ECO:0007669"/>
    <property type="project" value="InterPro"/>
</dbReference>
<evidence type="ECO:0000256" key="8">
    <source>
        <dbReference type="ARBA" id="ARBA00045743"/>
    </source>
</evidence>
<evidence type="ECO:0000256" key="1">
    <source>
        <dbReference type="ARBA" id="ARBA00001712"/>
    </source>
</evidence>
<keyword evidence="6" id="KW-0119">Carbohydrate metabolism</keyword>
<organism evidence="9 10">
    <name type="scientific">Spodoptera exigua</name>
    <name type="common">Beet armyworm</name>
    <name type="synonym">Noctua fulgens</name>
    <dbReference type="NCBI Taxonomy" id="7107"/>
    <lineage>
        <taxon>Eukaryota</taxon>
        <taxon>Metazoa</taxon>
        <taxon>Ecdysozoa</taxon>
        <taxon>Arthropoda</taxon>
        <taxon>Hexapoda</taxon>
        <taxon>Insecta</taxon>
        <taxon>Pterygota</taxon>
        <taxon>Neoptera</taxon>
        <taxon>Endopterygota</taxon>
        <taxon>Lepidoptera</taxon>
        <taxon>Glossata</taxon>
        <taxon>Ditrysia</taxon>
        <taxon>Noctuoidea</taxon>
        <taxon>Noctuidae</taxon>
        <taxon>Amphipyrinae</taxon>
        <taxon>Spodoptera</taxon>
    </lineage>
</organism>
<reference evidence="9" key="1">
    <citation type="journal article" date="2021" name="G3 (Bethesda)">
        <title>Genome and transcriptome analysis of the beet armyworm Spodoptera exigua reveals targets for pest control. .</title>
        <authorList>
            <person name="Simon S."/>
            <person name="Breeschoten T."/>
            <person name="Jansen H.J."/>
            <person name="Dirks R.P."/>
            <person name="Schranz M.E."/>
            <person name="Ros V.I.D."/>
        </authorList>
    </citation>
    <scope>NUCLEOTIDE SEQUENCE</scope>
    <source>
        <strain evidence="9">TB_SE_WUR_2020</strain>
    </source>
</reference>
<dbReference type="InterPro" id="IPR018052">
    <property type="entry name" value="Ald1_epimerase_CS"/>
</dbReference>
<dbReference type="SUPFAM" id="SSF74650">
    <property type="entry name" value="Galactose mutarotase-like"/>
    <property type="match status" value="1"/>
</dbReference>
<proteinExistence type="inferred from homology"/>
<evidence type="ECO:0000256" key="4">
    <source>
        <dbReference type="ARBA" id="ARBA00021023"/>
    </source>
</evidence>
<evidence type="ECO:0000256" key="2">
    <source>
        <dbReference type="ARBA" id="ARBA00004947"/>
    </source>
</evidence>
<comment type="catalytic activity">
    <reaction evidence="1">
        <text>alpha-D-galactose = beta-D-galactose</text>
        <dbReference type="Rhea" id="RHEA:28675"/>
        <dbReference type="ChEBI" id="CHEBI:27667"/>
        <dbReference type="ChEBI" id="CHEBI:28061"/>
        <dbReference type="EC" id="5.1.3.3"/>
    </reaction>
    <physiologicalReaction direction="right-to-left" evidence="1">
        <dbReference type="Rhea" id="RHEA:28677"/>
    </physiologicalReaction>
</comment>
<comment type="function">
    <text evidence="8">Mutarotase that catalyzes the interconversion of beta-D-galactose and alpha-D-galactose during galactose metabolism. Beta-D-galactose is metabolized in the liver into glucose 1-phosphate, the primary metabolic fuel, by the action of four enzymes that constitute the Leloir pathway: GALM, GALK1 (galactokinase), GALT (galactose-1-phosphate uridylyltransferase) and GALE (UDP-galactose-4'-epimerase). Involved in the maintenance of the equilibrium between the beta- and alpha-anomers of galactose, therefore ensuring a sufficient supply of the alpha-anomer for GALK1. Also active on D-glucose although shows a preference for galactose over glucose.</text>
</comment>
<dbReference type="Pfam" id="PF01263">
    <property type="entry name" value="Aldose_epim"/>
    <property type="match status" value="1"/>
</dbReference>
<protein>
    <recommendedName>
        <fullName evidence="4">Galactose mutarotase</fullName>
    </recommendedName>
    <alternativeName>
        <fullName evidence="7">Aldose 1-epimerase</fullName>
    </alternativeName>
</protein>
<dbReference type="PANTHER" id="PTHR10091">
    <property type="entry name" value="ALDOSE-1-EPIMERASE"/>
    <property type="match status" value="1"/>
</dbReference>
<comment type="pathway">
    <text evidence="2">Carbohydrate metabolism; galactose metabolism.</text>
</comment>
<dbReference type="GO" id="GO:0033499">
    <property type="term" value="P:galactose catabolic process via UDP-galactose, Leloir pathway"/>
    <property type="evidence" value="ECO:0007669"/>
    <property type="project" value="TreeGrafter"/>
</dbReference>
<evidence type="ECO:0000256" key="3">
    <source>
        <dbReference type="ARBA" id="ARBA00006206"/>
    </source>
</evidence>
<dbReference type="AlphaFoldDB" id="A0A922MWK8"/>
<evidence type="ECO:0000313" key="10">
    <source>
        <dbReference type="Proteomes" id="UP000814243"/>
    </source>
</evidence>
<dbReference type="InterPro" id="IPR047215">
    <property type="entry name" value="Galactose_mutarotase-like"/>
</dbReference>
<gene>
    <name evidence="9" type="ORF">HF086_002320</name>
</gene>
<dbReference type="Gene3D" id="2.70.98.10">
    <property type="match status" value="1"/>
</dbReference>